<evidence type="ECO:0000256" key="2">
    <source>
        <dbReference type="SAM" id="Phobius"/>
    </source>
</evidence>
<organism evidence="3 4">
    <name type="scientific">Rubritalea tangerina</name>
    <dbReference type="NCBI Taxonomy" id="430798"/>
    <lineage>
        <taxon>Bacteria</taxon>
        <taxon>Pseudomonadati</taxon>
        <taxon>Verrucomicrobiota</taxon>
        <taxon>Verrucomicrobiia</taxon>
        <taxon>Verrucomicrobiales</taxon>
        <taxon>Rubritaleaceae</taxon>
        <taxon>Rubritalea</taxon>
    </lineage>
</organism>
<comment type="caution">
    <text evidence="3">The sequence shown here is derived from an EMBL/GenBank/DDBJ whole genome shotgun (WGS) entry which is preliminary data.</text>
</comment>
<evidence type="ECO:0000313" key="3">
    <source>
        <dbReference type="EMBL" id="MFD2158472.1"/>
    </source>
</evidence>
<dbReference type="Proteomes" id="UP001597389">
    <property type="component" value="Unassembled WGS sequence"/>
</dbReference>
<name>A0ABW4Z9U6_9BACT</name>
<evidence type="ECO:0000256" key="1">
    <source>
        <dbReference type="SAM" id="MobiDB-lite"/>
    </source>
</evidence>
<feature type="region of interest" description="Disordered" evidence="1">
    <location>
        <begin position="1"/>
        <end position="137"/>
    </location>
</feature>
<keyword evidence="4" id="KW-1185">Reference proteome</keyword>
<feature type="transmembrane region" description="Helical" evidence="2">
    <location>
        <begin position="231"/>
        <end position="249"/>
    </location>
</feature>
<feature type="compositionally biased region" description="Pro residues" evidence="1">
    <location>
        <begin position="122"/>
        <end position="137"/>
    </location>
</feature>
<evidence type="ECO:0000313" key="4">
    <source>
        <dbReference type="Proteomes" id="UP001597389"/>
    </source>
</evidence>
<accession>A0ABW4Z9U6</accession>
<proteinExistence type="predicted"/>
<reference evidence="4" key="1">
    <citation type="journal article" date="2019" name="Int. J. Syst. Evol. Microbiol.">
        <title>The Global Catalogue of Microorganisms (GCM) 10K type strain sequencing project: providing services to taxonomists for standard genome sequencing and annotation.</title>
        <authorList>
            <consortium name="The Broad Institute Genomics Platform"/>
            <consortium name="The Broad Institute Genome Sequencing Center for Infectious Disease"/>
            <person name="Wu L."/>
            <person name="Ma J."/>
        </authorList>
    </citation>
    <scope>NUCLEOTIDE SEQUENCE [LARGE SCALE GENOMIC DNA]</scope>
    <source>
        <strain evidence="4">CCUG 57942</strain>
    </source>
</reference>
<feature type="compositionally biased region" description="Low complexity" evidence="1">
    <location>
        <begin position="60"/>
        <end position="76"/>
    </location>
</feature>
<keyword evidence="2" id="KW-1133">Transmembrane helix</keyword>
<keyword evidence="2" id="KW-0472">Membrane</keyword>
<keyword evidence="2" id="KW-0812">Transmembrane</keyword>
<gene>
    <name evidence="3" type="ORF">ACFSW8_06145</name>
</gene>
<dbReference type="RefSeq" id="WP_377089072.1">
    <property type="nucleotide sequence ID" value="NZ_JBHSJL010000014.1"/>
</dbReference>
<dbReference type="EMBL" id="JBHUJB010000025">
    <property type="protein sequence ID" value="MFD2158472.1"/>
    <property type="molecule type" value="Genomic_DNA"/>
</dbReference>
<sequence>MSEDNNDNHTQPLDTEPLHKQHMRKTSSVPLRKETVRVTLKSTPAGAKPAAPAPTPPAAQAPMPTAMTPDTAPQAAKAPSAHNPDIPDVTSAVPLKQETMRVTLKADKSDEEEAAPKAPEAGAPPAPAAPKAPAPAPTIPLAGAAGAPKIAAPAPTVPLNVGASAGGPATIPLATQPLGSASQPLPKATVQLQQTQQLTQPGVAGPGEQAPTIQTVVDEESSAERASNAETILAVAAFLLSLFVLFAQFQRASIWVDEHEDGSYGAVFSASE</sequence>
<protein>
    <submittedName>
        <fullName evidence="3">Uncharacterized protein</fullName>
    </submittedName>
</protein>